<evidence type="ECO:0000256" key="1">
    <source>
        <dbReference type="ARBA" id="ARBA00004141"/>
    </source>
</evidence>
<dbReference type="GO" id="GO:0005886">
    <property type="term" value="C:plasma membrane"/>
    <property type="evidence" value="ECO:0007669"/>
    <property type="project" value="UniProtKB-SubCell"/>
</dbReference>
<dbReference type="InterPro" id="IPR051598">
    <property type="entry name" value="TSUP/Inactive_protease-like"/>
</dbReference>
<dbReference type="Proteomes" id="UP000334340">
    <property type="component" value="Unassembled WGS sequence"/>
</dbReference>
<feature type="transmembrane region" description="Helical" evidence="5">
    <location>
        <begin position="183"/>
        <end position="205"/>
    </location>
</feature>
<evidence type="ECO:0000313" key="7">
    <source>
        <dbReference type="Proteomes" id="UP000334340"/>
    </source>
</evidence>
<keyword evidence="3 5" id="KW-1133">Transmembrane helix</keyword>
<dbReference type="InterPro" id="IPR002781">
    <property type="entry name" value="TM_pro_TauE-like"/>
</dbReference>
<comment type="similarity">
    <text evidence="5">Belongs to the 4-toluene sulfonate uptake permease (TSUP) (TC 2.A.102) family.</text>
</comment>
<proteinExistence type="inferred from homology"/>
<evidence type="ECO:0000313" key="6">
    <source>
        <dbReference type="EMBL" id="VUZ86015.1"/>
    </source>
</evidence>
<dbReference type="AlphaFoldDB" id="A0A564ZL06"/>
<dbReference type="Pfam" id="PF01925">
    <property type="entry name" value="TauE"/>
    <property type="match status" value="1"/>
</dbReference>
<keyword evidence="4 5" id="KW-0472">Membrane</keyword>
<keyword evidence="5" id="KW-1003">Cell membrane</keyword>
<protein>
    <recommendedName>
        <fullName evidence="5">Probable membrane transporter protein</fullName>
    </recommendedName>
</protein>
<accession>A0A564ZL06</accession>
<feature type="transmembrane region" description="Helical" evidence="5">
    <location>
        <begin position="38"/>
        <end position="60"/>
    </location>
</feature>
<organism evidence="6 7">
    <name type="scientific">Candidatus Methylomirabilis lanthanidiphila</name>
    <dbReference type="NCBI Taxonomy" id="2211376"/>
    <lineage>
        <taxon>Bacteria</taxon>
        <taxon>Candidatus Methylomirabilota</taxon>
        <taxon>Candidatus Methylomirabilia</taxon>
        <taxon>Candidatus Methylomirabilales</taxon>
        <taxon>Candidatus Methylomirabilaceae</taxon>
        <taxon>Candidatus Methylomirabilis</taxon>
    </lineage>
</organism>
<evidence type="ECO:0000256" key="2">
    <source>
        <dbReference type="ARBA" id="ARBA00022692"/>
    </source>
</evidence>
<reference evidence="6 7" key="1">
    <citation type="submission" date="2019-07" db="EMBL/GenBank/DDBJ databases">
        <authorList>
            <person name="Cremers G."/>
        </authorList>
    </citation>
    <scope>NUCLEOTIDE SEQUENCE [LARGE SCALE GENOMIC DNA]</scope>
</reference>
<evidence type="ECO:0000256" key="4">
    <source>
        <dbReference type="ARBA" id="ARBA00023136"/>
    </source>
</evidence>
<feature type="transmembrane region" description="Helical" evidence="5">
    <location>
        <begin position="217"/>
        <end position="236"/>
    </location>
</feature>
<comment type="subcellular location">
    <subcellularLocation>
        <location evidence="5">Cell membrane</location>
        <topology evidence="5">Multi-pass membrane protein</topology>
    </subcellularLocation>
    <subcellularLocation>
        <location evidence="1">Membrane</location>
        <topology evidence="1">Multi-pass membrane protein</topology>
    </subcellularLocation>
</comment>
<evidence type="ECO:0000256" key="5">
    <source>
        <dbReference type="RuleBase" id="RU363041"/>
    </source>
</evidence>
<keyword evidence="2 5" id="KW-0812">Transmembrane</keyword>
<gene>
    <name evidence="6" type="ORF">MELA_02409</name>
</gene>
<feature type="transmembrane region" description="Helical" evidence="5">
    <location>
        <begin position="148"/>
        <end position="177"/>
    </location>
</feature>
<keyword evidence="7" id="KW-1185">Reference proteome</keyword>
<feature type="transmembrane region" description="Helical" evidence="5">
    <location>
        <begin position="242"/>
        <end position="260"/>
    </location>
</feature>
<name>A0A564ZL06_9BACT</name>
<sequence>MFDPLLILLGLVVGLLVGFTGMGGGALMAPGLIFWFNIPPVVAVGTDLAYSAVTKAFGAFQHLRSGNVNIGLALRLAVGSIPGALLAVGMAEWVKAMGQLHHDLMIKKALGIILVFVGGLLLFQLLWHSRRSHSWPDKMALLNPVMRYGLDIGAAIVVGFLVGLTSVGSGSLIVAWLSLTSLLPARMVVGTDLLNAFLLTTTAALAHFQAGNIDTLLTVNLLLGSIPGILIGTHLTLRVPNVALRGCLAFLLLAIGVRLFRP</sequence>
<feature type="transmembrane region" description="Helical" evidence="5">
    <location>
        <begin position="109"/>
        <end position="127"/>
    </location>
</feature>
<evidence type="ECO:0000256" key="3">
    <source>
        <dbReference type="ARBA" id="ARBA00022989"/>
    </source>
</evidence>
<dbReference type="EMBL" id="CABIKM010000040">
    <property type="protein sequence ID" value="VUZ86015.1"/>
    <property type="molecule type" value="Genomic_DNA"/>
</dbReference>
<dbReference type="PANTHER" id="PTHR43701:SF2">
    <property type="entry name" value="MEMBRANE TRANSPORTER PROTEIN YJNA-RELATED"/>
    <property type="match status" value="1"/>
</dbReference>
<feature type="transmembrane region" description="Helical" evidence="5">
    <location>
        <begin position="72"/>
        <end position="89"/>
    </location>
</feature>
<dbReference type="PANTHER" id="PTHR43701">
    <property type="entry name" value="MEMBRANE TRANSPORTER PROTEIN MJ0441-RELATED"/>
    <property type="match status" value="1"/>
</dbReference>